<keyword evidence="2" id="KW-1185">Reference proteome</keyword>
<accession>A0AAD3SR34</accession>
<comment type="caution">
    <text evidence="1">The sequence shown here is derived from an EMBL/GenBank/DDBJ whole genome shotgun (WGS) entry which is preliminary data.</text>
</comment>
<reference evidence="1" key="1">
    <citation type="submission" date="2023-05" db="EMBL/GenBank/DDBJ databases">
        <title>Nepenthes gracilis genome sequencing.</title>
        <authorList>
            <person name="Fukushima K."/>
        </authorList>
    </citation>
    <scope>NUCLEOTIDE SEQUENCE</scope>
    <source>
        <strain evidence="1">SING2019-196</strain>
    </source>
</reference>
<evidence type="ECO:0000313" key="2">
    <source>
        <dbReference type="Proteomes" id="UP001279734"/>
    </source>
</evidence>
<evidence type="ECO:0000313" key="1">
    <source>
        <dbReference type="EMBL" id="GMH15379.1"/>
    </source>
</evidence>
<name>A0AAD3SR34_NEPGR</name>
<proteinExistence type="predicted"/>
<organism evidence="1 2">
    <name type="scientific">Nepenthes gracilis</name>
    <name type="common">Slender pitcher plant</name>
    <dbReference type="NCBI Taxonomy" id="150966"/>
    <lineage>
        <taxon>Eukaryota</taxon>
        <taxon>Viridiplantae</taxon>
        <taxon>Streptophyta</taxon>
        <taxon>Embryophyta</taxon>
        <taxon>Tracheophyta</taxon>
        <taxon>Spermatophyta</taxon>
        <taxon>Magnoliopsida</taxon>
        <taxon>eudicotyledons</taxon>
        <taxon>Gunneridae</taxon>
        <taxon>Pentapetalae</taxon>
        <taxon>Caryophyllales</taxon>
        <taxon>Nepenthaceae</taxon>
        <taxon>Nepenthes</taxon>
    </lineage>
</organism>
<dbReference type="EMBL" id="BSYO01000015">
    <property type="protein sequence ID" value="GMH15379.1"/>
    <property type="molecule type" value="Genomic_DNA"/>
</dbReference>
<protein>
    <submittedName>
        <fullName evidence="1">Uncharacterized protein</fullName>
    </submittedName>
</protein>
<dbReference type="Proteomes" id="UP001279734">
    <property type="component" value="Unassembled WGS sequence"/>
</dbReference>
<gene>
    <name evidence="1" type="ORF">Nepgr_017220</name>
</gene>
<sequence>MMELRKRCVTSVFSNIWFQAKRRLSHTGEGSECWEFLEEYGSWPCFVIRSGVRVVESVEGDEPAVPPASVAGDQTVHAQVELIDVLTLA</sequence>
<dbReference type="AlphaFoldDB" id="A0AAD3SR34"/>